<dbReference type="EMBL" id="QGDH01000060">
    <property type="protein sequence ID" value="RAR11123.1"/>
    <property type="molecule type" value="Genomic_DNA"/>
</dbReference>
<dbReference type="Proteomes" id="UP000249619">
    <property type="component" value="Unassembled WGS sequence"/>
</dbReference>
<protein>
    <submittedName>
        <fullName evidence="3">Secretory component protein shr3</fullName>
    </submittedName>
</protein>
<name>A0A364N3T5_STELY</name>
<evidence type="ECO:0000313" key="4">
    <source>
        <dbReference type="Proteomes" id="UP000249619"/>
    </source>
</evidence>
<evidence type="ECO:0000256" key="1">
    <source>
        <dbReference type="SAM" id="MobiDB-lite"/>
    </source>
</evidence>
<sequence>MTKRNKAARQRRRKQKEEEVVVVVVVAAAKAPFPTVTTERRPRFTPSMTTGLLNRQFASITDTLVKASRRREEELQAWRSMAPKAAPAMHPAAFRNDPPTTHDPDASLSSDSEDIQVPFDTNAGGDKHNCDDLECMIASFDRPVEAVDQKSAHNVQPDGRDPKEMLEEINQLSSTAKHSGNDPNEIDSLDDPKVMLADIGRMKQASDQEPDKDDDLETLRGKLATMLSSPSLPTFVTVDRDKTAHPQPPPTKSDNLEPEVIPYVLALMMESGGYRWEELDGWCKYLFNSAADAHRTKKEGEKMIKSENEKLDATIAYVMQEEKKYRAMDEKKRLPCRLIVSNLAAGVDEEAIRIFFSEYEWNM</sequence>
<organism evidence="3 4">
    <name type="scientific">Stemphylium lycopersici</name>
    <name type="common">Tomato gray leaf spot disease fungus</name>
    <name type="synonym">Thyrospora lycopersici</name>
    <dbReference type="NCBI Taxonomy" id="183478"/>
    <lineage>
        <taxon>Eukaryota</taxon>
        <taxon>Fungi</taxon>
        <taxon>Dikarya</taxon>
        <taxon>Ascomycota</taxon>
        <taxon>Pezizomycotina</taxon>
        <taxon>Dothideomycetes</taxon>
        <taxon>Pleosporomycetidae</taxon>
        <taxon>Pleosporales</taxon>
        <taxon>Pleosporineae</taxon>
        <taxon>Pleosporaceae</taxon>
        <taxon>Stemphylium</taxon>
    </lineage>
</organism>
<evidence type="ECO:0000313" key="3">
    <source>
        <dbReference type="EMBL" id="RAR11123.1"/>
    </source>
</evidence>
<keyword evidence="2" id="KW-0472">Membrane</keyword>
<keyword evidence="2" id="KW-1133">Transmembrane helix</keyword>
<feature type="compositionally biased region" description="Low complexity" evidence="1">
    <location>
        <begin position="82"/>
        <end position="93"/>
    </location>
</feature>
<reference evidence="4" key="1">
    <citation type="submission" date="2018-05" db="EMBL/GenBank/DDBJ databases">
        <title>Draft genome sequence of Stemphylium lycopersici strain CIDEFI 213.</title>
        <authorList>
            <person name="Medina R."/>
            <person name="Franco M.E.E."/>
            <person name="Lucentini C.G."/>
            <person name="Saparrat M.C.N."/>
            <person name="Balatti P.A."/>
        </authorList>
    </citation>
    <scope>NUCLEOTIDE SEQUENCE [LARGE SCALE GENOMIC DNA]</scope>
    <source>
        <strain evidence="4">CIDEFI 213</strain>
    </source>
</reference>
<evidence type="ECO:0000256" key="2">
    <source>
        <dbReference type="SAM" id="Phobius"/>
    </source>
</evidence>
<dbReference type="AlphaFoldDB" id="A0A364N3T5"/>
<feature type="region of interest" description="Disordered" evidence="1">
    <location>
        <begin position="82"/>
        <end position="125"/>
    </location>
</feature>
<comment type="caution">
    <text evidence="3">The sequence shown here is derived from an EMBL/GenBank/DDBJ whole genome shotgun (WGS) entry which is preliminary data.</text>
</comment>
<proteinExistence type="predicted"/>
<gene>
    <name evidence="3" type="ORF">DDE83_004766</name>
</gene>
<keyword evidence="2" id="KW-0812">Transmembrane</keyword>
<feature type="transmembrane region" description="Helical" evidence="2">
    <location>
        <begin position="20"/>
        <end position="37"/>
    </location>
</feature>
<accession>A0A364N3T5</accession>
<keyword evidence="4" id="KW-1185">Reference proteome</keyword>